<dbReference type="KEGG" id="rga:RGR602_PB00282"/>
<dbReference type="AlphaFoldDB" id="A0A0B4X9L5"/>
<evidence type="ECO:0000313" key="2">
    <source>
        <dbReference type="Proteomes" id="UP000031368"/>
    </source>
</evidence>
<geneLocation type="plasmid" evidence="1 2">
    <name>pRgalR602b</name>
</geneLocation>
<evidence type="ECO:0000313" key="1">
    <source>
        <dbReference type="EMBL" id="AJD43816.1"/>
    </source>
</evidence>
<protein>
    <submittedName>
        <fullName evidence="1">Uncharacterized protein</fullName>
    </submittedName>
</protein>
<dbReference type="Proteomes" id="UP000031368">
    <property type="component" value="Plasmid pRgalR602b"/>
</dbReference>
<accession>A0A0B4X9L5</accession>
<sequence>MCLSNHVRDLISLGVLRDRKLRPFLIGSLDVRLSPFRSSLILLTVVVLSPARSTYSGLK</sequence>
<organism evidence="1 2">
    <name type="scientific">Rhizobium gallicum bv. gallicum R602sp</name>
    <dbReference type="NCBI Taxonomy" id="1041138"/>
    <lineage>
        <taxon>Bacteria</taxon>
        <taxon>Pseudomonadati</taxon>
        <taxon>Pseudomonadota</taxon>
        <taxon>Alphaproteobacteria</taxon>
        <taxon>Hyphomicrobiales</taxon>
        <taxon>Rhizobiaceae</taxon>
        <taxon>Rhizobium/Agrobacterium group</taxon>
        <taxon>Rhizobium</taxon>
    </lineage>
</organism>
<reference evidence="1 2" key="1">
    <citation type="submission" date="2013-11" db="EMBL/GenBank/DDBJ databases">
        <title>Complete genome sequence of Rhizobium gallicum bv. gallicum R602.</title>
        <authorList>
            <person name="Bustos P."/>
            <person name="Santamaria R.I."/>
            <person name="Lozano L."/>
            <person name="Acosta J.L."/>
            <person name="Ormeno-Orrillo E."/>
            <person name="Rogel M.A."/>
            <person name="Romero D."/>
            <person name="Cevallos M.A."/>
            <person name="Martinez-Romero E."/>
            <person name="Gonzalez V."/>
        </authorList>
    </citation>
    <scope>NUCLEOTIDE SEQUENCE [LARGE SCALE GENOMIC DNA]</scope>
    <source>
        <strain evidence="1 2">R602</strain>
        <plasmid evidence="1 2">pRgalR602b</plasmid>
    </source>
</reference>
<keyword evidence="2" id="KW-1185">Reference proteome</keyword>
<dbReference type="EMBL" id="CP006879">
    <property type="protein sequence ID" value="AJD43816.1"/>
    <property type="molecule type" value="Genomic_DNA"/>
</dbReference>
<keyword evidence="1" id="KW-0614">Plasmid</keyword>
<proteinExistence type="predicted"/>
<dbReference type="HOGENOM" id="CLU_2957489_0_0_5"/>
<gene>
    <name evidence="1" type="ORF">RGR602_PB00282</name>
</gene>
<name>A0A0B4X9L5_9HYPH</name>